<dbReference type="EMBL" id="CP111026">
    <property type="protein sequence ID" value="WAR28288.1"/>
    <property type="molecule type" value="Genomic_DNA"/>
</dbReference>
<dbReference type="Proteomes" id="UP001164746">
    <property type="component" value="Chromosome 15"/>
</dbReference>
<evidence type="ECO:0000313" key="2">
    <source>
        <dbReference type="Proteomes" id="UP001164746"/>
    </source>
</evidence>
<protein>
    <submittedName>
        <fullName evidence="1">Uncharacterized protein</fullName>
    </submittedName>
</protein>
<accession>A0ABY7G1F9</accession>
<name>A0ABY7G1F9_MYAAR</name>
<keyword evidence="2" id="KW-1185">Reference proteome</keyword>
<gene>
    <name evidence="1" type="ORF">MAR_013992</name>
</gene>
<reference evidence="1" key="1">
    <citation type="submission" date="2022-11" db="EMBL/GenBank/DDBJ databases">
        <title>Centuries of genome instability and evolution in soft-shell clam transmissible cancer (bioRxiv).</title>
        <authorList>
            <person name="Hart S.F.M."/>
            <person name="Yonemitsu M.A."/>
            <person name="Giersch R.M."/>
            <person name="Beal B.F."/>
            <person name="Arriagada G."/>
            <person name="Davis B.W."/>
            <person name="Ostrander E.A."/>
            <person name="Goff S.P."/>
            <person name="Metzger M.J."/>
        </authorList>
    </citation>
    <scope>NUCLEOTIDE SEQUENCE</scope>
    <source>
        <strain evidence="1">MELC-2E11</strain>
        <tissue evidence="1">Siphon/mantle</tissue>
    </source>
</reference>
<sequence length="115" mass="12465">MTTAIVESSHMRRLADKMGGWAVLLATGGEAANGFFKGNQIERLKPVCGVGPVRHAVVHFGDNDVAVALRCHTSIEARHDSADLRRFSTASRGQTSSKRVADKIIADLLEIYGKF</sequence>
<organism evidence="1 2">
    <name type="scientific">Mya arenaria</name>
    <name type="common">Soft-shell clam</name>
    <dbReference type="NCBI Taxonomy" id="6604"/>
    <lineage>
        <taxon>Eukaryota</taxon>
        <taxon>Metazoa</taxon>
        <taxon>Spiralia</taxon>
        <taxon>Lophotrochozoa</taxon>
        <taxon>Mollusca</taxon>
        <taxon>Bivalvia</taxon>
        <taxon>Autobranchia</taxon>
        <taxon>Heteroconchia</taxon>
        <taxon>Euheterodonta</taxon>
        <taxon>Imparidentia</taxon>
        <taxon>Neoheterodontei</taxon>
        <taxon>Myida</taxon>
        <taxon>Myoidea</taxon>
        <taxon>Myidae</taxon>
        <taxon>Mya</taxon>
    </lineage>
</organism>
<proteinExistence type="predicted"/>
<evidence type="ECO:0000313" key="1">
    <source>
        <dbReference type="EMBL" id="WAR28288.1"/>
    </source>
</evidence>